<reference evidence="4 5" key="1">
    <citation type="submission" date="2024-03" db="EMBL/GenBank/DDBJ databases">
        <title>The Acrasis kona genome and developmental transcriptomes reveal deep origins of eukaryotic multicellular pathways.</title>
        <authorList>
            <person name="Sheikh S."/>
            <person name="Fu C.-J."/>
            <person name="Brown M.W."/>
            <person name="Baldauf S.L."/>
        </authorList>
    </citation>
    <scope>NUCLEOTIDE SEQUENCE [LARGE SCALE GENOMIC DNA]</scope>
    <source>
        <strain evidence="4 5">ATCC MYA-3509</strain>
    </source>
</reference>
<name>A0AAW2YSP7_9EUKA</name>
<keyword evidence="2" id="KW-0479">Metal-binding</keyword>
<evidence type="ECO:0000256" key="2">
    <source>
        <dbReference type="ARBA" id="ARBA00022723"/>
    </source>
</evidence>
<proteinExistence type="predicted"/>
<evidence type="ECO:0000313" key="5">
    <source>
        <dbReference type="Proteomes" id="UP001431209"/>
    </source>
</evidence>
<dbReference type="InterPro" id="IPR027806">
    <property type="entry name" value="HARBI1_dom"/>
</dbReference>
<protein>
    <submittedName>
        <fullName evidence="4">IS5 family transposase</fullName>
    </submittedName>
</protein>
<dbReference type="Pfam" id="PF13359">
    <property type="entry name" value="DDE_Tnp_4"/>
    <property type="match status" value="1"/>
</dbReference>
<organism evidence="4 5">
    <name type="scientific">Acrasis kona</name>
    <dbReference type="NCBI Taxonomy" id="1008807"/>
    <lineage>
        <taxon>Eukaryota</taxon>
        <taxon>Discoba</taxon>
        <taxon>Heterolobosea</taxon>
        <taxon>Tetramitia</taxon>
        <taxon>Eutetramitia</taxon>
        <taxon>Acrasidae</taxon>
        <taxon>Acrasis</taxon>
    </lineage>
</organism>
<evidence type="ECO:0000259" key="3">
    <source>
        <dbReference type="Pfam" id="PF13359"/>
    </source>
</evidence>
<dbReference type="Proteomes" id="UP001431209">
    <property type="component" value="Unassembled WGS sequence"/>
</dbReference>
<evidence type="ECO:0000313" key="4">
    <source>
        <dbReference type="EMBL" id="KAL0479971.1"/>
    </source>
</evidence>
<dbReference type="GO" id="GO:0046872">
    <property type="term" value="F:metal ion binding"/>
    <property type="evidence" value="ECO:0007669"/>
    <property type="project" value="UniProtKB-KW"/>
</dbReference>
<evidence type="ECO:0000256" key="1">
    <source>
        <dbReference type="ARBA" id="ARBA00001968"/>
    </source>
</evidence>
<comment type="caution">
    <text evidence="4">The sequence shown here is derived from an EMBL/GenBank/DDBJ whole genome shotgun (WGS) entry which is preliminary data.</text>
</comment>
<sequence>MIATYPSISIPQSFYGHPTYVSLRKTQQYTQQVNVCSLFGVRIDAYNECIRDVMFKIDTIIGPLEFGWEKCLNQVPSTTPLFQNCWTVIDATECNIEQLQDYRIQELYYSGKKKRHTMKYHVVCNITNGQIIDVHGPFFGKNHDITIARSWIEDRQIQIGYIGRQCLHWFTEMFDTY</sequence>
<keyword evidence="5" id="KW-1185">Reference proteome</keyword>
<feature type="domain" description="DDE Tnp4" evidence="3">
    <location>
        <begin position="89"/>
        <end position="149"/>
    </location>
</feature>
<accession>A0AAW2YSP7</accession>
<dbReference type="AlphaFoldDB" id="A0AAW2YSP7"/>
<dbReference type="EMBL" id="JAOPGA020000616">
    <property type="protein sequence ID" value="KAL0479971.1"/>
    <property type="molecule type" value="Genomic_DNA"/>
</dbReference>
<comment type="cofactor">
    <cofactor evidence="1">
        <name>a divalent metal cation</name>
        <dbReference type="ChEBI" id="CHEBI:60240"/>
    </cofactor>
</comment>
<gene>
    <name evidence="4" type="ORF">AKO1_000917</name>
</gene>